<evidence type="ECO:0000313" key="1">
    <source>
        <dbReference type="EMBL" id="GHH01513.1"/>
    </source>
</evidence>
<name>A0ABQ3L3P2_9PSEU</name>
<organism evidence="1 2">
    <name type="scientific">Amycolatopsis oliviviridis</name>
    <dbReference type="NCBI Taxonomy" id="1471590"/>
    <lineage>
        <taxon>Bacteria</taxon>
        <taxon>Bacillati</taxon>
        <taxon>Actinomycetota</taxon>
        <taxon>Actinomycetes</taxon>
        <taxon>Pseudonocardiales</taxon>
        <taxon>Pseudonocardiaceae</taxon>
        <taxon>Amycolatopsis</taxon>
    </lineage>
</organism>
<dbReference type="Proteomes" id="UP000635387">
    <property type="component" value="Unassembled WGS sequence"/>
</dbReference>
<keyword evidence="2" id="KW-1185">Reference proteome</keyword>
<gene>
    <name evidence="1" type="ORF">GCM10017790_01540</name>
</gene>
<comment type="caution">
    <text evidence="1">The sequence shown here is derived from an EMBL/GenBank/DDBJ whole genome shotgun (WGS) entry which is preliminary data.</text>
</comment>
<protein>
    <submittedName>
        <fullName evidence="1">Uncharacterized protein</fullName>
    </submittedName>
</protein>
<dbReference type="EMBL" id="BNAY01000001">
    <property type="protein sequence ID" value="GHH01513.1"/>
    <property type="molecule type" value="Genomic_DNA"/>
</dbReference>
<dbReference type="RefSeq" id="WP_229907531.1">
    <property type="nucleotide sequence ID" value="NZ_BNAY01000001.1"/>
</dbReference>
<reference evidence="2" key="1">
    <citation type="journal article" date="2019" name="Int. J. Syst. Evol. Microbiol.">
        <title>The Global Catalogue of Microorganisms (GCM) 10K type strain sequencing project: providing services to taxonomists for standard genome sequencing and annotation.</title>
        <authorList>
            <consortium name="The Broad Institute Genomics Platform"/>
            <consortium name="The Broad Institute Genome Sequencing Center for Infectious Disease"/>
            <person name="Wu L."/>
            <person name="Ma J."/>
        </authorList>
    </citation>
    <scope>NUCLEOTIDE SEQUENCE [LARGE SCALE GENOMIC DNA]</scope>
    <source>
        <strain evidence="2">CGMCC 4.7683</strain>
    </source>
</reference>
<proteinExistence type="predicted"/>
<accession>A0ABQ3L3P2</accession>
<evidence type="ECO:0000313" key="2">
    <source>
        <dbReference type="Proteomes" id="UP000635387"/>
    </source>
</evidence>
<sequence>MGRKISGSKKRRRGPFFRVTVIHNSSNTYQELVLDPQVGISVPPPGGHGSRWAVPAGTENQQEDIDIGMVVEETELPYFKDISLRFDYRSPSLEV</sequence>